<dbReference type="Proteomes" id="UP001189429">
    <property type="component" value="Unassembled WGS sequence"/>
</dbReference>
<keyword evidence="19" id="KW-1185">Reference proteome</keyword>
<feature type="domain" description="RCK N-terminal" evidence="17">
    <location>
        <begin position="683"/>
        <end position="792"/>
    </location>
</feature>
<evidence type="ECO:0000256" key="9">
    <source>
        <dbReference type="ARBA" id="ARBA00023136"/>
    </source>
</evidence>
<dbReference type="InterPro" id="IPR003280">
    <property type="entry name" value="2pore_dom_K_chnl"/>
</dbReference>
<dbReference type="Pfam" id="PF22614">
    <property type="entry name" value="Slo-like_RCK"/>
    <property type="match status" value="2"/>
</dbReference>
<accession>A0ABN9V3Q8</accession>
<evidence type="ECO:0000256" key="1">
    <source>
        <dbReference type="ARBA" id="ARBA00004141"/>
    </source>
</evidence>
<keyword evidence="7 14" id="KW-1133">Transmembrane helix</keyword>
<keyword evidence="6" id="KW-0630">Potassium</keyword>
<organism evidence="18 19">
    <name type="scientific">Prorocentrum cordatum</name>
    <dbReference type="NCBI Taxonomy" id="2364126"/>
    <lineage>
        <taxon>Eukaryota</taxon>
        <taxon>Sar</taxon>
        <taxon>Alveolata</taxon>
        <taxon>Dinophyceae</taxon>
        <taxon>Prorocentrales</taxon>
        <taxon>Prorocentraceae</taxon>
        <taxon>Prorocentrum</taxon>
    </lineage>
</organism>
<feature type="transmembrane region" description="Helical" evidence="14">
    <location>
        <begin position="189"/>
        <end position="207"/>
    </location>
</feature>
<dbReference type="SUPFAM" id="SSF81324">
    <property type="entry name" value="Voltage-gated potassium channels"/>
    <property type="match status" value="1"/>
</dbReference>
<comment type="similarity">
    <text evidence="12">Belongs to the two pore domain potassium channel (TC 1.A.1.8) family.</text>
</comment>
<keyword evidence="8 12" id="KW-0406">Ion transport</keyword>
<dbReference type="PANTHER" id="PTHR10027">
    <property type="entry name" value="CALCIUM-ACTIVATED POTASSIUM CHANNEL ALPHA CHAIN"/>
    <property type="match status" value="1"/>
</dbReference>
<dbReference type="InterPro" id="IPR003929">
    <property type="entry name" value="K_chnl_BK_asu"/>
</dbReference>
<feature type="domain" description="Calcium-activated potassium channel BK alpha subunit" evidence="15">
    <location>
        <begin position="453"/>
        <end position="548"/>
    </location>
</feature>
<evidence type="ECO:0000256" key="10">
    <source>
        <dbReference type="ARBA" id="ARBA00023303"/>
    </source>
</evidence>
<evidence type="ECO:0000256" key="14">
    <source>
        <dbReference type="SAM" id="Phobius"/>
    </source>
</evidence>
<feature type="transmembrane region" description="Helical" evidence="14">
    <location>
        <begin position="227"/>
        <end position="245"/>
    </location>
</feature>
<comment type="catalytic activity">
    <reaction evidence="11">
        <text>K(+)(in) = K(+)(out)</text>
        <dbReference type="Rhea" id="RHEA:29463"/>
        <dbReference type="ChEBI" id="CHEBI:29103"/>
    </reaction>
</comment>
<dbReference type="InterPro" id="IPR003148">
    <property type="entry name" value="RCK_N"/>
</dbReference>
<keyword evidence="10 12" id="KW-0407">Ion channel</keyword>
<evidence type="ECO:0000313" key="18">
    <source>
        <dbReference type="EMBL" id="CAK0866704.1"/>
    </source>
</evidence>
<feature type="transmembrane region" description="Helical" evidence="14">
    <location>
        <begin position="257"/>
        <end position="275"/>
    </location>
</feature>
<dbReference type="InterPro" id="IPR013099">
    <property type="entry name" value="K_chnl_dom"/>
</dbReference>
<keyword evidence="4 12" id="KW-0812">Transmembrane</keyword>
<gene>
    <name evidence="18" type="ORF">PCOR1329_LOCUS53815</name>
</gene>
<proteinExistence type="inferred from homology"/>
<reference evidence="18" key="1">
    <citation type="submission" date="2023-10" db="EMBL/GenBank/DDBJ databases">
        <authorList>
            <person name="Chen Y."/>
            <person name="Shah S."/>
            <person name="Dougan E. K."/>
            <person name="Thang M."/>
            <person name="Chan C."/>
        </authorList>
    </citation>
    <scope>NUCLEOTIDE SEQUENCE [LARGE SCALE GENOMIC DNA]</scope>
</reference>
<evidence type="ECO:0000256" key="12">
    <source>
        <dbReference type="RuleBase" id="RU003857"/>
    </source>
</evidence>
<sequence>MAVCRTNCGPEHWDYIASLVYITIGLWLFLGAIGIFWLFLANTSSLDRFREKVGLTHARMSANSLFCLVDLALSMAICVLYVRRTYTHSYGTFDLVVETLACAMYLSDLIPDFIVKNLTSASSGVKMLCTRAVPDCIIVASMLSTALIEVDGRTTWASWSFFASWRATHAWKRLLHVYNVNIQMKEWQVADSVVSAISMVFAAAMLMMSLENLGDPSMMKDHGRRDWNIVSAMYFVVTTISTVGYGDMAPRTGIGRIVAIVAIFGGIAMVLLVTSKMVQVFSQSSHGLGSWQPMLRSKHIIVTGNPTTQMVKEFMSELFHPDHDDDSEDLHLVFLLPKGSATLSELIRFLELKRNIGLAASVHPLGGSVLNRADLLRASAAYSSCFFVLPNTRNEDPRREDTESIIRAMAIQKSVANTRIILVLMKAEHRQMVLDAGMAVSQDPSSPFAGLTILAVDEFKMEVIGKTCAIPGFSTFMSNLCTSVTVSDEDKELGRGARPKWQQEYESGLGMELYEVELSLLYASRQAVFIEVVVDVLEQTGGTVYLIGLVEQTLNGKRVLINPGPNYKIRPPSEHVETSGIFMAPNREAVLQCEGGMVFLGRRERALRDQRVAKAVAKQPGWSHLAEDEVGGLAIPGVPAGMAEKARKVIEMVHKHRRAKVAKRPPMKMLGSGGHVLVLCLGGSVDSQGMQVGLGHLVKPLRRHLEFLGGNLKPIVIMAAATPLDWPAVEDTPGVYFLQGDPMVQFDLERTSFRDAAAIVVCQVGTSGASTATKEPWTVDSSVISCVRAVESQLNFDRRGVVVVIAALYCDTNHFLVPRALQEKSARKKKRQEGMSVFAAMKDFRGRQVGFKMGQDGSKKEESEIAGPDVPYYRTARYARGQLFVDTTLTSLAVNTFYNPSLCELVSAMISAPMSRWQVSTEWVTKSFFELFDHLLWVEQLLAVALFREQGGVPYLFTAPPGKETTILTGDLVVCFGCTPPAGPAPDGAREQPKAARAGRAARQAPEPGGPRGPAEPARGRLQVEAVAASSMQPRPGERGGGREYQCALSCAAGAGAVSPPPAKTSDETTFESFSSSSVYSCCCYGPR</sequence>
<dbReference type="Pfam" id="PF03493">
    <property type="entry name" value="BK_channel_a"/>
    <property type="match status" value="1"/>
</dbReference>
<evidence type="ECO:0000259" key="15">
    <source>
        <dbReference type="Pfam" id="PF03493"/>
    </source>
</evidence>
<evidence type="ECO:0000256" key="2">
    <source>
        <dbReference type="ARBA" id="ARBA00022448"/>
    </source>
</evidence>
<feature type="compositionally biased region" description="Low complexity" evidence="13">
    <location>
        <begin position="995"/>
        <end position="1018"/>
    </location>
</feature>
<evidence type="ECO:0000259" key="16">
    <source>
        <dbReference type="Pfam" id="PF07885"/>
    </source>
</evidence>
<feature type="transmembrane region" description="Helical" evidence="14">
    <location>
        <begin position="19"/>
        <end position="41"/>
    </location>
</feature>
<protein>
    <recommendedName>
        <fullName evidence="20">Calcium-activated potassium channel subunit alpha-1</fullName>
    </recommendedName>
</protein>
<feature type="transmembrane region" description="Helical" evidence="14">
    <location>
        <begin position="62"/>
        <end position="82"/>
    </location>
</feature>
<feature type="region of interest" description="Disordered" evidence="13">
    <location>
        <begin position="983"/>
        <end position="1018"/>
    </location>
</feature>
<keyword evidence="5" id="KW-0631">Potassium channel</keyword>
<dbReference type="Pfam" id="PF07885">
    <property type="entry name" value="Ion_trans_2"/>
    <property type="match status" value="1"/>
</dbReference>
<evidence type="ECO:0000256" key="7">
    <source>
        <dbReference type="ARBA" id="ARBA00022989"/>
    </source>
</evidence>
<keyword evidence="3" id="KW-0633">Potassium transport</keyword>
<keyword evidence="9 14" id="KW-0472">Membrane</keyword>
<evidence type="ECO:0000256" key="13">
    <source>
        <dbReference type="SAM" id="MobiDB-lite"/>
    </source>
</evidence>
<dbReference type="PRINTS" id="PR01333">
    <property type="entry name" value="2POREKCHANEL"/>
</dbReference>
<dbReference type="EMBL" id="CAUYUJ010016563">
    <property type="protein sequence ID" value="CAK0866704.1"/>
    <property type="molecule type" value="Genomic_DNA"/>
</dbReference>
<name>A0ABN9V3Q8_9DINO</name>
<evidence type="ECO:0008006" key="20">
    <source>
        <dbReference type="Google" id="ProtNLM"/>
    </source>
</evidence>
<feature type="domain" description="Potassium channel" evidence="16">
    <location>
        <begin position="199"/>
        <end position="282"/>
    </location>
</feature>
<dbReference type="PANTHER" id="PTHR10027:SF10">
    <property type="entry name" value="SLOWPOKE 2, ISOFORM D"/>
    <property type="match status" value="1"/>
</dbReference>
<dbReference type="Gene3D" id="1.10.287.70">
    <property type="match status" value="1"/>
</dbReference>
<keyword evidence="2 12" id="KW-0813">Transport</keyword>
<evidence type="ECO:0000256" key="6">
    <source>
        <dbReference type="ARBA" id="ARBA00022958"/>
    </source>
</evidence>
<evidence type="ECO:0000256" key="4">
    <source>
        <dbReference type="ARBA" id="ARBA00022692"/>
    </source>
</evidence>
<evidence type="ECO:0000256" key="11">
    <source>
        <dbReference type="ARBA" id="ARBA00034430"/>
    </source>
</evidence>
<evidence type="ECO:0000313" key="19">
    <source>
        <dbReference type="Proteomes" id="UP001189429"/>
    </source>
</evidence>
<evidence type="ECO:0000259" key="17">
    <source>
        <dbReference type="Pfam" id="PF22614"/>
    </source>
</evidence>
<evidence type="ECO:0000256" key="5">
    <source>
        <dbReference type="ARBA" id="ARBA00022826"/>
    </source>
</evidence>
<comment type="caution">
    <text evidence="18">The sequence shown here is derived from an EMBL/GenBank/DDBJ whole genome shotgun (WGS) entry which is preliminary data.</text>
</comment>
<feature type="domain" description="RCK N-terminal" evidence="17">
    <location>
        <begin position="297"/>
        <end position="421"/>
    </location>
</feature>
<evidence type="ECO:0000256" key="3">
    <source>
        <dbReference type="ARBA" id="ARBA00022538"/>
    </source>
</evidence>
<evidence type="ECO:0000256" key="8">
    <source>
        <dbReference type="ARBA" id="ARBA00023065"/>
    </source>
</evidence>
<comment type="subcellular location">
    <subcellularLocation>
        <location evidence="1">Membrane</location>
        <topology evidence="1">Multi-pass membrane protein</topology>
    </subcellularLocation>
</comment>
<dbReference type="InterPro" id="IPR047871">
    <property type="entry name" value="K_chnl_Slo-like"/>
</dbReference>